<protein>
    <recommendedName>
        <fullName evidence="4">DUF3993 domain-containing protein</fullName>
    </recommendedName>
</protein>
<name>A0A9J6RFC5_9BACI</name>
<gene>
    <name evidence="2" type="ORF">OWO01_14705</name>
</gene>
<keyword evidence="3" id="KW-1185">Reference proteome</keyword>
<feature type="signal peptide" evidence="1">
    <location>
        <begin position="1"/>
        <end position="20"/>
    </location>
</feature>
<dbReference type="AlphaFoldDB" id="A0A9J6RFC5"/>
<evidence type="ECO:0008006" key="4">
    <source>
        <dbReference type="Google" id="ProtNLM"/>
    </source>
</evidence>
<accession>A0A9J6RFC5</accession>
<proteinExistence type="predicted"/>
<reference evidence="2" key="1">
    <citation type="submission" date="2022-11" db="EMBL/GenBank/DDBJ databases">
        <title>WGS of Natronobacillus azotifigens 24KS-1, an anaerobic diazotrophic haloalkaliphile from soda-rich habitats.</title>
        <authorList>
            <person name="Sorokin D.Y."/>
            <person name="Merkel A.Y."/>
        </authorList>
    </citation>
    <scope>NUCLEOTIDE SEQUENCE</scope>
    <source>
        <strain evidence="2">24KS-1</strain>
    </source>
</reference>
<comment type="caution">
    <text evidence="2">The sequence shown here is derived from an EMBL/GenBank/DDBJ whole genome shotgun (WGS) entry which is preliminary data.</text>
</comment>
<evidence type="ECO:0000313" key="3">
    <source>
        <dbReference type="Proteomes" id="UP001084197"/>
    </source>
</evidence>
<feature type="chain" id="PRO_5039921370" description="DUF3993 domain-containing protein" evidence="1">
    <location>
        <begin position="21"/>
        <end position="225"/>
    </location>
</feature>
<sequence>MKYFLSGLFMLFGLAFYAMPAEATSVSDKSVEDAIQALERAYEAQIEGDLIAFSSKVIDLNYPVQEEALEVYRTVFPENPMIDYEIIEELPNENGHKVFLVIEEFSSGYSVQGPSRVTETDEGWKVVLYNEITEVDDQYAKVITPARFEENISFSQSNELTEDKITPLNGMLWRAISNEFGHKFNSTTYSTPSKGLTEKLSHLKLNVTHLYNPNFLLRFRGIFSY</sequence>
<evidence type="ECO:0000313" key="2">
    <source>
        <dbReference type="EMBL" id="MCZ0704458.1"/>
    </source>
</evidence>
<dbReference type="RefSeq" id="WP_268781231.1">
    <property type="nucleotide sequence ID" value="NZ_JAPRAT010000037.1"/>
</dbReference>
<evidence type="ECO:0000256" key="1">
    <source>
        <dbReference type="SAM" id="SignalP"/>
    </source>
</evidence>
<organism evidence="2 3">
    <name type="scientific">Natronobacillus azotifigens</name>
    <dbReference type="NCBI Taxonomy" id="472978"/>
    <lineage>
        <taxon>Bacteria</taxon>
        <taxon>Bacillati</taxon>
        <taxon>Bacillota</taxon>
        <taxon>Bacilli</taxon>
        <taxon>Bacillales</taxon>
        <taxon>Bacillaceae</taxon>
        <taxon>Natronobacillus</taxon>
    </lineage>
</organism>
<dbReference type="EMBL" id="JAPRAT010000037">
    <property type="protein sequence ID" value="MCZ0704458.1"/>
    <property type="molecule type" value="Genomic_DNA"/>
</dbReference>
<dbReference type="Proteomes" id="UP001084197">
    <property type="component" value="Unassembled WGS sequence"/>
</dbReference>
<keyword evidence="1" id="KW-0732">Signal</keyword>